<protein>
    <recommendedName>
        <fullName evidence="2">DUF6533 domain-containing protein</fullName>
    </recommendedName>
</protein>
<dbReference type="EMBL" id="LUGG01000023">
    <property type="protein sequence ID" value="OBZ67946.1"/>
    <property type="molecule type" value="Genomic_DNA"/>
</dbReference>
<dbReference type="Pfam" id="PF20151">
    <property type="entry name" value="DUF6533"/>
    <property type="match status" value="1"/>
</dbReference>
<reference evidence="3 4" key="1">
    <citation type="submission" date="2016-03" db="EMBL/GenBank/DDBJ databases">
        <title>Whole genome sequencing of Grifola frondosa 9006-11.</title>
        <authorList>
            <person name="Min B."/>
            <person name="Park H."/>
            <person name="Kim J.-G."/>
            <person name="Cho H."/>
            <person name="Oh Y.-L."/>
            <person name="Kong W.-S."/>
            <person name="Choi I.-G."/>
        </authorList>
    </citation>
    <scope>NUCLEOTIDE SEQUENCE [LARGE SCALE GENOMIC DNA]</scope>
    <source>
        <strain evidence="3 4">9006-11</strain>
    </source>
</reference>
<evidence type="ECO:0000313" key="3">
    <source>
        <dbReference type="EMBL" id="OBZ67946.1"/>
    </source>
</evidence>
<dbReference type="InterPro" id="IPR045340">
    <property type="entry name" value="DUF6533"/>
</dbReference>
<dbReference type="Proteomes" id="UP000092993">
    <property type="component" value="Unassembled WGS sequence"/>
</dbReference>
<dbReference type="OrthoDB" id="2803471at2759"/>
<dbReference type="OMA" id="RIIWRAR"/>
<feature type="transmembrane region" description="Helical" evidence="1">
    <location>
        <begin position="46"/>
        <end position="69"/>
    </location>
</feature>
<dbReference type="AlphaFoldDB" id="A0A1C7LUR5"/>
<feature type="transmembrane region" description="Helical" evidence="1">
    <location>
        <begin position="17"/>
        <end position="34"/>
    </location>
</feature>
<evidence type="ECO:0000256" key="1">
    <source>
        <dbReference type="SAM" id="Phobius"/>
    </source>
</evidence>
<name>A0A1C7LUR5_GRIFR</name>
<keyword evidence="4" id="KW-1185">Reference proteome</keyword>
<organism evidence="3 4">
    <name type="scientific">Grifola frondosa</name>
    <name type="common">Maitake</name>
    <name type="synonym">Polyporus frondosus</name>
    <dbReference type="NCBI Taxonomy" id="5627"/>
    <lineage>
        <taxon>Eukaryota</taxon>
        <taxon>Fungi</taxon>
        <taxon>Dikarya</taxon>
        <taxon>Basidiomycota</taxon>
        <taxon>Agaricomycotina</taxon>
        <taxon>Agaricomycetes</taxon>
        <taxon>Polyporales</taxon>
        <taxon>Grifolaceae</taxon>
        <taxon>Grifola</taxon>
    </lineage>
</organism>
<proteinExistence type="predicted"/>
<comment type="caution">
    <text evidence="3">The sequence shown here is derived from an EMBL/GenBank/DDBJ whole genome shotgun (WGS) entry which is preliminary data.</text>
</comment>
<keyword evidence="1" id="KW-0812">Transmembrane</keyword>
<accession>A0A1C7LUR5</accession>
<feature type="domain" description="DUF6533" evidence="2">
    <location>
        <begin position="22"/>
        <end position="62"/>
    </location>
</feature>
<sequence length="81" mass="9178">MSDIASIAADEKTIISTLYYTATALFCYDYILTFGSEVQFMWRSKLSIAAIVFYVVRYAALFNTLFTILETLQGPTVTNLR</sequence>
<keyword evidence="1" id="KW-0472">Membrane</keyword>
<gene>
    <name evidence="3" type="ORF">A0H81_12106</name>
</gene>
<evidence type="ECO:0000313" key="4">
    <source>
        <dbReference type="Proteomes" id="UP000092993"/>
    </source>
</evidence>
<keyword evidence="1" id="KW-1133">Transmembrane helix</keyword>
<evidence type="ECO:0000259" key="2">
    <source>
        <dbReference type="Pfam" id="PF20151"/>
    </source>
</evidence>